<dbReference type="PROSITE" id="PS50279">
    <property type="entry name" value="BPTI_KUNITZ_2"/>
    <property type="match status" value="1"/>
</dbReference>
<feature type="domain" description="BPTI/Kunitz inhibitor" evidence="5">
    <location>
        <begin position="25"/>
        <end position="80"/>
    </location>
</feature>
<evidence type="ECO:0000256" key="1">
    <source>
        <dbReference type="ARBA" id="ARBA00022690"/>
    </source>
</evidence>
<dbReference type="eggNOG" id="KOG4295">
    <property type="taxonomic scope" value="Eukaryota"/>
</dbReference>
<dbReference type="InterPro" id="IPR036880">
    <property type="entry name" value="Kunitz_BPTI_sf"/>
</dbReference>
<dbReference type="InterPro" id="IPR002223">
    <property type="entry name" value="Kunitz_BPTI"/>
</dbReference>
<reference evidence="6" key="1">
    <citation type="submission" date="2020-05" db="UniProtKB">
        <authorList>
            <consortium name="EnsemblMetazoa"/>
        </authorList>
    </citation>
    <scope>IDENTIFICATION</scope>
    <source>
        <strain evidence="6">Aabys</strain>
    </source>
</reference>
<keyword evidence="3" id="KW-1015">Disulfide bond</keyword>
<keyword evidence="4" id="KW-0732">Signal</keyword>
<feature type="signal peptide" evidence="4">
    <location>
        <begin position="1"/>
        <end position="19"/>
    </location>
</feature>
<evidence type="ECO:0000313" key="8">
    <source>
        <dbReference type="RefSeq" id="XP_005182683.1"/>
    </source>
</evidence>
<dbReference type="VEuPathDB" id="VectorBase:MDOA010707"/>
<dbReference type="GO" id="GO:0005615">
    <property type="term" value="C:extracellular space"/>
    <property type="evidence" value="ECO:0007669"/>
    <property type="project" value="TreeGrafter"/>
</dbReference>
<sequence>MKFFAVFLAIFAFISCSFALKDAVCGQAHAKNGNGVISCLGFMKSWSYNVESNECTEFVYGGCMGNDNRFESKEACEQKCKE</sequence>
<protein>
    <submittedName>
        <fullName evidence="8">Male accessory gland serine protease inhibitor</fullName>
    </submittedName>
</protein>
<organism evidence="6">
    <name type="scientific">Musca domestica</name>
    <name type="common">House fly</name>
    <dbReference type="NCBI Taxonomy" id="7370"/>
    <lineage>
        <taxon>Eukaryota</taxon>
        <taxon>Metazoa</taxon>
        <taxon>Ecdysozoa</taxon>
        <taxon>Arthropoda</taxon>
        <taxon>Hexapoda</taxon>
        <taxon>Insecta</taxon>
        <taxon>Pterygota</taxon>
        <taxon>Neoptera</taxon>
        <taxon>Endopterygota</taxon>
        <taxon>Diptera</taxon>
        <taxon>Brachycera</taxon>
        <taxon>Muscomorpha</taxon>
        <taxon>Muscoidea</taxon>
        <taxon>Muscidae</taxon>
        <taxon>Musca</taxon>
    </lineage>
</organism>
<accession>A0A1I8N207</accession>
<evidence type="ECO:0000313" key="7">
    <source>
        <dbReference type="Proteomes" id="UP001652621"/>
    </source>
</evidence>
<evidence type="ECO:0000259" key="5">
    <source>
        <dbReference type="PROSITE" id="PS50279"/>
    </source>
</evidence>
<dbReference type="PRINTS" id="PR00759">
    <property type="entry name" value="BASICPTASE"/>
</dbReference>
<dbReference type="SMART" id="SM00131">
    <property type="entry name" value="KU"/>
    <property type="match status" value="1"/>
</dbReference>
<proteinExistence type="predicted"/>
<keyword evidence="2 8" id="KW-0722">Serine protease inhibitor</keyword>
<reference evidence="8" key="2">
    <citation type="submission" date="2025-04" db="UniProtKB">
        <authorList>
            <consortium name="RefSeq"/>
        </authorList>
    </citation>
    <scope>IDENTIFICATION</scope>
    <source>
        <strain evidence="8">Aabys</strain>
    </source>
</reference>
<dbReference type="PROSITE" id="PS51257">
    <property type="entry name" value="PROKAR_LIPOPROTEIN"/>
    <property type="match status" value="1"/>
</dbReference>
<evidence type="ECO:0000313" key="6">
    <source>
        <dbReference type="EnsemblMetazoa" id="MDOA010707-PA"/>
    </source>
</evidence>
<dbReference type="PROSITE" id="PS00280">
    <property type="entry name" value="BPTI_KUNITZ_1"/>
    <property type="match status" value="1"/>
</dbReference>
<name>A0A1I8N207_MUSDO</name>
<dbReference type="VEuPathDB" id="VectorBase:MDOMA2_016014"/>
<dbReference type="KEGG" id="mde:101893019"/>
<dbReference type="PANTHER" id="PTHR10083:SF374">
    <property type="entry name" value="BPTI_KUNITZ INHIBITOR DOMAIN-CONTAINING PROTEIN"/>
    <property type="match status" value="1"/>
</dbReference>
<dbReference type="Pfam" id="PF00014">
    <property type="entry name" value="Kunitz_BPTI"/>
    <property type="match status" value="1"/>
</dbReference>
<dbReference type="InterPro" id="IPR050098">
    <property type="entry name" value="TFPI/VKTCI-like"/>
</dbReference>
<dbReference type="RefSeq" id="XP_005182683.1">
    <property type="nucleotide sequence ID" value="XM_005182626.3"/>
</dbReference>
<dbReference type="GO" id="GO:0004867">
    <property type="term" value="F:serine-type endopeptidase inhibitor activity"/>
    <property type="evidence" value="ECO:0007669"/>
    <property type="project" value="UniProtKB-KW"/>
</dbReference>
<dbReference type="InterPro" id="IPR020901">
    <property type="entry name" value="Prtase_inh_Kunz-CS"/>
</dbReference>
<dbReference type="Gene3D" id="4.10.410.10">
    <property type="entry name" value="Pancreatic trypsin inhibitor Kunitz domain"/>
    <property type="match status" value="1"/>
</dbReference>
<dbReference type="OrthoDB" id="4473401at2759"/>
<evidence type="ECO:0000256" key="4">
    <source>
        <dbReference type="SAM" id="SignalP"/>
    </source>
</evidence>
<evidence type="ECO:0000256" key="2">
    <source>
        <dbReference type="ARBA" id="ARBA00022900"/>
    </source>
</evidence>
<dbReference type="AlphaFoldDB" id="A0A1I8N207"/>
<dbReference type="EnsemblMetazoa" id="MDOA010707-RA">
    <property type="protein sequence ID" value="MDOA010707-PA"/>
    <property type="gene ID" value="MDOA010707"/>
</dbReference>
<dbReference type="Proteomes" id="UP001652621">
    <property type="component" value="Unplaced"/>
</dbReference>
<gene>
    <name evidence="6" type="primary">101893019</name>
    <name evidence="8" type="synonym">LOC101893019</name>
</gene>
<dbReference type="GeneID" id="101893019"/>
<keyword evidence="1 8" id="KW-0646">Protease inhibitor</keyword>
<dbReference type="FunFam" id="4.10.410.10:FF:000020">
    <property type="entry name" value="Collagen, type VI, alpha 3"/>
    <property type="match status" value="1"/>
</dbReference>
<keyword evidence="7" id="KW-1185">Reference proteome</keyword>
<dbReference type="PANTHER" id="PTHR10083">
    <property type="entry name" value="KUNITZ-TYPE PROTEASE INHIBITOR-RELATED"/>
    <property type="match status" value="1"/>
</dbReference>
<evidence type="ECO:0000256" key="3">
    <source>
        <dbReference type="ARBA" id="ARBA00023157"/>
    </source>
</evidence>
<dbReference type="SUPFAM" id="SSF57362">
    <property type="entry name" value="BPTI-like"/>
    <property type="match status" value="1"/>
</dbReference>
<feature type="chain" id="PRO_5044561133" evidence="4">
    <location>
        <begin position="20"/>
        <end position="82"/>
    </location>
</feature>